<dbReference type="AlphaFoldDB" id="A0A7W9EVZ1"/>
<dbReference type="SFLD" id="SFLDS00003">
    <property type="entry name" value="Haloacid_Dehalogenase"/>
    <property type="match status" value="1"/>
</dbReference>
<dbReference type="InterPro" id="IPR006439">
    <property type="entry name" value="HAD-SF_hydro_IA"/>
</dbReference>
<dbReference type="EMBL" id="JACIJK010000005">
    <property type="protein sequence ID" value="MBB5715192.1"/>
    <property type="molecule type" value="Genomic_DNA"/>
</dbReference>
<dbReference type="SUPFAM" id="SSF56784">
    <property type="entry name" value="HAD-like"/>
    <property type="match status" value="1"/>
</dbReference>
<evidence type="ECO:0000313" key="1">
    <source>
        <dbReference type="EMBL" id="MBB5715192.1"/>
    </source>
</evidence>
<comment type="caution">
    <text evidence="1">The sequence shown here is derived from an EMBL/GenBank/DDBJ whole genome shotgun (WGS) entry which is preliminary data.</text>
</comment>
<dbReference type="InterPro" id="IPR023198">
    <property type="entry name" value="PGP-like_dom2"/>
</dbReference>
<dbReference type="RefSeq" id="WP_184057228.1">
    <property type="nucleotide sequence ID" value="NZ_JACIJK010000005.1"/>
</dbReference>
<keyword evidence="2" id="KW-1185">Reference proteome</keyword>
<dbReference type="SFLD" id="SFLDG01129">
    <property type="entry name" value="C1.5:_HAD__Beta-PGM__Phosphata"/>
    <property type="match status" value="1"/>
</dbReference>
<dbReference type="InterPro" id="IPR023214">
    <property type="entry name" value="HAD_sf"/>
</dbReference>
<protein>
    <submittedName>
        <fullName evidence="1">Sugar-phosphatase</fullName>
        <ecNumber evidence="1">3.1.3.23</ecNumber>
    </submittedName>
</protein>
<dbReference type="GO" id="GO:0050308">
    <property type="term" value="F:sugar-phosphatase activity"/>
    <property type="evidence" value="ECO:0007669"/>
    <property type="project" value="UniProtKB-EC"/>
</dbReference>
<dbReference type="NCBIfam" id="TIGR01509">
    <property type="entry name" value="HAD-SF-IA-v3"/>
    <property type="match status" value="1"/>
</dbReference>
<dbReference type="InterPro" id="IPR036412">
    <property type="entry name" value="HAD-like_sf"/>
</dbReference>
<dbReference type="Gene3D" id="1.10.150.240">
    <property type="entry name" value="Putative phosphatase, domain 2"/>
    <property type="match status" value="1"/>
</dbReference>
<dbReference type="Proteomes" id="UP000546200">
    <property type="component" value="Unassembled WGS sequence"/>
</dbReference>
<accession>A0A7W9EVZ1</accession>
<dbReference type="Gene3D" id="3.40.50.1000">
    <property type="entry name" value="HAD superfamily/HAD-like"/>
    <property type="match status" value="1"/>
</dbReference>
<organism evidence="1 2">
    <name type="scientific">Sphingomonas aerophila</name>
    <dbReference type="NCBI Taxonomy" id="1344948"/>
    <lineage>
        <taxon>Bacteria</taxon>
        <taxon>Pseudomonadati</taxon>
        <taxon>Pseudomonadota</taxon>
        <taxon>Alphaproteobacteria</taxon>
        <taxon>Sphingomonadales</taxon>
        <taxon>Sphingomonadaceae</taxon>
        <taxon>Sphingomonas</taxon>
    </lineage>
</organism>
<proteinExistence type="predicted"/>
<name>A0A7W9EVZ1_9SPHN</name>
<dbReference type="EC" id="3.1.3.23" evidence="1"/>
<dbReference type="InterPro" id="IPR051806">
    <property type="entry name" value="HAD-like_SPP"/>
</dbReference>
<sequence length="230" mass="23861">MTLSTSAPATPPYAGRSFAAFLFDMDGTLITSIESANRAWTRWSQMHGFDPAYVISIMHGVRTVETMKRLGVDDPEKEAAWITSTEIDDTEGVSAIAGAKAFLAGLPADRWAIVTSASRPLAEARLARAGIALPRILVTSEDVERGKPDPACFLLGAKKLGVDPTECLVFEDTVAGLTAADAAGAAGLAITVTHSHPIGTGHPAIVDYRGLAISADAAGLTITGSAPTDG</sequence>
<keyword evidence="1" id="KW-0378">Hydrolase</keyword>
<dbReference type="PANTHER" id="PTHR43481">
    <property type="entry name" value="FRUCTOSE-1-PHOSPHATE PHOSPHATASE"/>
    <property type="match status" value="1"/>
</dbReference>
<reference evidence="1 2" key="1">
    <citation type="submission" date="2020-08" db="EMBL/GenBank/DDBJ databases">
        <title>Genomic Encyclopedia of Type Strains, Phase IV (KMG-IV): sequencing the most valuable type-strain genomes for metagenomic binning, comparative biology and taxonomic classification.</title>
        <authorList>
            <person name="Goeker M."/>
        </authorList>
    </citation>
    <scope>NUCLEOTIDE SEQUENCE [LARGE SCALE GENOMIC DNA]</scope>
    <source>
        <strain evidence="1 2">DSM 100044</strain>
    </source>
</reference>
<dbReference type="PANTHER" id="PTHR43481:SF4">
    <property type="entry name" value="GLYCEROL-1-PHOSPHATE PHOSPHOHYDROLASE 1-RELATED"/>
    <property type="match status" value="1"/>
</dbReference>
<dbReference type="Pfam" id="PF00702">
    <property type="entry name" value="Hydrolase"/>
    <property type="match status" value="1"/>
</dbReference>
<gene>
    <name evidence="1" type="ORF">FHS94_002033</name>
</gene>
<evidence type="ECO:0000313" key="2">
    <source>
        <dbReference type="Proteomes" id="UP000546200"/>
    </source>
</evidence>